<accession>A0A2A2FDF6</accession>
<dbReference type="PROSITE" id="PS51898">
    <property type="entry name" value="TYR_RECOMBINASE"/>
    <property type="match status" value="1"/>
</dbReference>
<dbReference type="InterPro" id="IPR011010">
    <property type="entry name" value="DNA_brk_join_enz"/>
</dbReference>
<dbReference type="Proteomes" id="UP000218083">
    <property type="component" value="Unassembled WGS sequence"/>
</dbReference>
<evidence type="ECO:0000256" key="5">
    <source>
        <dbReference type="SAM" id="MobiDB-lite"/>
    </source>
</evidence>
<dbReference type="Pfam" id="PF00589">
    <property type="entry name" value="Phage_integrase"/>
    <property type="match status" value="1"/>
</dbReference>
<dbReference type="InterPro" id="IPR050090">
    <property type="entry name" value="Tyrosine_recombinase_XerCD"/>
</dbReference>
<feature type="domain" description="Core-binding (CB)" evidence="7">
    <location>
        <begin position="62"/>
        <end position="150"/>
    </location>
</feature>
<keyword evidence="9" id="KW-1185">Reference proteome</keyword>
<evidence type="ECO:0000256" key="4">
    <source>
        <dbReference type="PROSITE-ProRule" id="PRU01248"/>
    </source>
</evidence>
<keyword evidence="2 4" id="KW-0238">DNA-binding</keyword>
<dbReference type="PROSITE" id="PS51900">
    <property type="entry name" value="CB"/>
    <property type="match status" value="1"/>
</dbReference>
<evidence type="ECO:0000313" key="8">
    <source>
        <dbReference type="EMBL" id="PAU83521.1"/>
    </source>
</evidence>
<proteinExistence type="predicted"/>
<comment type="caution">
    <text evidence="8">The sequence shown here is derived from an EMBL/GenBank/DDBJ whole genome shotgun (WGS) entry which is preliminary data.</text>
</comment>
<dbReference type="PANTHER" id="PTHR30349:SF41">
    <property type="entry name" value="INTEGRASE_RECOMBINASE PROTEIN MJ0367-RELATED"/>
    <property type="match status" value="1"/>
</dbReference>
<evidence type="ECO:0000256" key="1">
    <source>
        <dbReference type="ARBA" id="ARBA00022908"/>
    </source>
</evidence>
<evidence type="ECO:0000259" key="6">
    <source>
        <dbReference type="PROSITE" id="PS51898"/>
    </source>
</evidence>
<gene>
    <name evidence="8" type="ORF">CK500_08365</name>
</gene>
<dbReference type="CDD" id="cd00397">
    <property type="entry name" value="DNA_BRE_C"/>
    <property type="match status" value="1"/>
</dbReference>
<dbReference type="InterPro" id="IPR004107">
    <property type="entry name" value="Integrase_SAM-like_N"/>
</dbReference>
<dbReference type="Gene3D" id="1.10.443.10">
    <property type="entry name" value="Intergrase catalytic core"/>
    <property type="match status" value="1"/>
</dbReference>
<organism evidence="8 9">
    <name type="scientific">Halorubrum salipaludis</name>
    <dbReference type="NCBI Taxonomy" id="2032630"/>
    <lineage>
        <taxon>Archaea</taxon>
        <taxon>Methanobacteriati</taxon>
        <taxon>Methanobacteriota</taxon>
        <taxon>Stenosarchaea group</taxon>
        <taxon>Halobacteria</taxon>
        <taxon>Halobacteriales</taxon>
        <taxon>Haloferacaceae</taxon>
        <taxon>Halorubrum</taxon>
    </lineage>
</organism>
<feature type="region of interest" description="Disordered" evidence="5">
    <location>
        <begin position="376"/>
        <end position="395"/>
    </location>
</feature>
<dbReference type="Gene3D" id="1.10.150.130">
    <property type="match status" value="1"/>
</dbReference>
<dbReference type="GO" id="GO:0003677">
    <property type="term" value="F:DNA binding"/>
    <property type="evidence" value="ECO:0007669"/>
    <property type="project" value="UniProtKB-UniRule"/>
</dbReference>
<evidence type="ECO:0000256" key="3">
    <source>
        <dbReference type="ARBA" id="ARBA00023172"/>
    </source>
</evidence>
<evidence type="ECO:0000259" key="7">
    <source>
        <dbReference type="PROSITE" id="PS51900"/>
    </source>
</evidence>
<dbReference type="InterPro" id="IPR010998">
    <property type="entry name" value="Integrase_recombinase_N"/>
</dbReference>
<dbReference type="Pfam" id="PF02899">
    <property type="entry name" value="Phage_int_SAM_1"/>
    <property type="match status" value="1"/>
</dbReference>
<dbReference type="AlphaFoldDB" id="A0A2A2FDF6"/>
<dbReference type="InterPro" id="IPR044068">
    <property type="entry name" value="CB"/>
</dbReference>
<dbReference type="GO" id="GO:0015074">
    <property type="term" value="P:DNA integration"/>
    <property type="evidence" value="ECO:0007669"/>
    <property type="project" value="UniProtKB-KW"/>
</dbReference>
<name>A0A2A2FDF6_9EURY</name>
<dbReference type="GO" id="GO:0006310">
    <property type="term" value="P:DNA recombination"/>
    <property type="evidence" value="ECO:0007669"/>
    <property type="project" value="UniProtKB-KW"/>
</dbReference>
<dbReference type="InterPro" id="IPR002104">
    <property type="entry name" value="Integrase_catalytic"/>
</dbReference>
<sequence length="395" mass="44837">MEHDAVAPRVAHVTRKCVQSHGDAPRLSIQRRCVSTHGVKRHVSDHTAFGLPKPTMTELEPITPREALELYCEDIDGELSPNSVRAKRYQLSKFVEWCEGADTDEPRVENLNNITGRDVTRFKNWRSEGINKVTLRTNLSALRTFMRFCVSVDAVSHAMPEKVNVPKLDSGANHNDEHIDASEAEAILEYLNRFEYASLDHVLFKLQWTTAMRMGGLHSLDVGDFDAENGTLSVTNRPEKGTRLKNGDDGERVVTLDAETAAIVADYIEYQRVGVTDDHGRDPLFSSKYGRMNKQNLNKRIYRVTTPCYTSRGCPADKDPLDCEHSGSYDNYVTCPYNTRPHAIRGGSITYWLRNDVPKKAVGDRVNASMKTLDRHYDERSEEEKAEQRRDFFAQ</sequence>
<reference evidence="8 9" key="1">
    <citation type="submission" date="2017-08" db="EMBL/GenBank/DDBJ databases">
        <title>The strain WRN001 was isolated from Binhai saline alkaline soil, Tianjin, China.</title>
        <authorList>
            <person name="Liu D."/>
            <person name="Zhang G."/>
        </authorList>
    </citation>
    <scope>NUCLEOTIDE SEQUENCE [LARGE SCALE GENOMIC DNA]</scope>
    <source>
        <strain evidence="8 9">WN019</strain>
    </source>
</reference>
<keyword evidence="3" id="KW-0233">DNA recombination</keyword>
<evidence type="ECO:0000313" key="9">
    <source>
        <dbReference type="Proteomes" id="UP000218083"/>
    </source>
</evidence>
<dbReference type="SUPFAM" id="SSF56349">
    <property type="entry name" value="DNA breaking-rejoining enzymes"/>
    <property type="match status" value="1"/>
</dbReference>
<dbReference type="PANTHER" id="PTHR30349">
    <property type="entry name" value="PHAGE INTEGRASE-RELATED"/>
    <property type="match status" value="1"/>
</dbReference>
<keyword evidence="1" id="KW-0229">DNA integration</keyword>
<feature type="domain" description="Tyr recombinase" evidence="6">
    <location>
        <begin position="174"/>
        <end position="390"/>
    </location>
</feature>
<dbReference type="EMBL" id="NSKC01000004">
    <property type="protein sequence ID" value="PAU83521.1"/>
    <property type="molecule type" value="Genomic_DNA"/>
</dbReference>
<evidence type="ECO:0000256" key="2">
    <source>
        <dbReference type="ARBA" id="ARBA00023125"/>
    </source>
</evidence>
<dbReference type="InterPro" id="IPR013762">
    <property type="entry name" value="Integrase-like_cat_sf"/>
</dbReference>
<protein>
    <submittedName>
        <fullName evidence="8">Integrase</fullName>
    </submittedName>
</protein>